<comment type="caution">
    <text evidence="2">The sequence shown here is derived from an EMBL/GenBank/DDBJ whole genome shotgun (WGS) entry which is preliminary data.</text>
</comment>
<evidence type="ECO:0000313" key="3">
    <source>
        <dbReference type="Proteomes" id="UP001430193"/>
    </source>
</evidence>
<dbReference type="RefSeq" id="WP_204632842.1">
    <property type="nucleotide sequence ID" value="NZ_BSOC01000005.1"/>
</dbReference>
<feature type="region of interest" description="Disordered" evidence="1">
    <location>
        <begin position="1"/>
        <end position="22"/>
    </location>
</feature>
<keyword evidence="3" id="KW-1185">Reference proteome</keyword>
<dbReference type="NCBIfam" id="NF042415">
    <property type="entry name" value="STY0301_fam"/>
    <property type="match status" value="1"/>
</dbReference>
<accession>A0ABS2KJD9</accession>
<dbReference type="InterPro" id="IPR049973">
    <property type="entry name" value="STY0301-like"/>
</dbReference>
<proteinExistence type="predicted"/>
<dbReference type="EMBL" id="JADIKF010000040">
    <property type="protein sequence ID" value="MBM7131251.1"/>
    <property type="molecule type" value="Genomic_DNA"/>
</dbReference>
<sequence length="73" mass="7714">MSNTAFPAKGKPPHNNGSLTPAETGYRAKWSVSKKAEIYIVCGYSRTNKTITAHAPGASLCKGTQSPPATFCN</sequence>
<evidence type="ECO:0000313" key="2">
    <source>
        <dbReference type="EMBL" id="MBM7131251.1"/>
    </source>
</evidence>
<evidence type="ECO:0000256" key="1">
    <source>
        <dbReference type="SAM" id="MobiDB-lite"/>
    </source>
</evidence>
<gene>
    <name evidence="2" type="ORF">ISS99_17120</name>
</gene>
<name>A0ABS2KJD9_9GAMM</name>
<reference evidence="2" key="1">
    <citation type="submission" date="2020-10" db="EMBL/GenBank/DDBJ databases">
        <title>Phylogeny of dyella-like bacteria.</title>
        <authorList>
            <person name="Fu J."/>
        </authorList>
    </citation>
    <scope>NUCLEOTIDE SEQUENCE</scope>
    <source>
        <strain evidence="2">DHON07</strain>
    </source>
</reference>
<dbReference type="Proteomes" id="UP001430193">
    <property type="component" value="Unassembled WGS sequence"/>
</dbReference>
<organism evidence="2 3">
    <name type="scientific">Dyella mobilis</name>
    <dbReference type="NCBI Taxonomy" id="1849582"/>
    <lineage>
        <taxon>Bacteria</taxon>
        <taxon>Pseudomonadati</taxon>
        <taxon>Pseudomonadota</taxon>
        <taxon>Gammaproteobacteria</taxon>
        <taxon>Lysobacterales</taxon>
        <taxon>Rhodanobacteraceae</taxon>
        <taxon>Dyella</taxon>
    </lineage>
</organism>
<protein>
    <submittedName>
        <fullName evidence="2">Uncharacterized protein</fullName>
    </submittedName>
</protein>